<dbReference type="EMBL" id="APPC01000017">
    <property type="protein sequence ID" value="ENU92122.1"/>
    <property type="molecule type" value="Genomic_DNA"/>
</dbReference>
<accession>N8W9Z3</accession>
<reference evidence="1 2" key="1">
    <citation type="submission" date="2013-02" db="EMBL/GenBank/DDBJ databases">
        <title>The Genome Sequence of Acinetobacter sp. NIPH 758.</title>
        <authorList>
            <consortium name="The Broad Institute Genome Sequencing Platform"/>
            <consortium name="The Broad Institute Genome Sequencing Center for Infectious Disease"/>
            <person name="Cerqueira G."/>
            <person name="Feldgarden M."/>
            <person name="Courvalin P."/>
            <person name="Perichon B."/>
            <person name="Grillot-Courvalin C."/>
            <person name="Clermont D."/>
            <person name="Rocha E."/>
            <person name="Yoon E.-J."/>
            <person name="Nemec A."/>
            <person name="Walker B."/>
            <person name="Young S.K."/>
            <person name="Zeng Q."/>
            <person name="Gargeya S."/>
            <person name="Fitzgerald M."/>
            <person name="Haas B."/>
            <person name="Abouelleil A."/>
            <person name="Alvarado L."/>
            <person name="Arachchi H.M."/>
            <person name="Berlin A.M."/>
            <person name="Chapman S.B."/>
            <person name="Dewar J."/>
            <person name="Goldberg J."/>
            <person name="Griggs A."/>
            <person name="Gujja S."/>
            <person name="Hansen M."/>
            <person name="Howarth C."/>
            <person name="Imamovic A."/>
            <person name="Larimer J."/>
            <person name="McCowan C."/>
            <person name="Murphy C."/>
            <person name="Neiman D."/>
            <person name="Pearson M."/>
            <person name="Priest M."/>
            <person name="Roberts A."/>
            <person name="Saif S."/>
            <person name="Shea T."/>
            <person name="Sisk P."/>
            <person name="Sykes S."/>
            <person name="Wortman J."/>
            <person name="Nusbaum C."/>
            <person name="Birren B."/>
        </authorList>
    </citation>
    <scope>NUCLEOTIDE SEQUENCE [LARGE SCALE GENOMIC DNA]</scope>
    <source>
        <strain evidence="1 2">NIPH 758</strain>
    </source>
</reference>
<dbReference type="AlphaFoldDB" id="N8W9Z3"/>
<protein>
    <recommendedName>
        <fullName evidence="3">PAAR domain-containing protein</fullName>
    </recommendedName>
</protein>
<dbReference type="RefSeq" id="WP_004771404.1">
    <property type="nucleotide sequence ID" value="NZ_KB849357.1"/>
</dbReference>
<gene>
    <name evidence="1" type="ORF">F971_02009</name>
</gene>
<evidence type="ECO:0000313" key="1">
    <source>
        <dbReference type="EMBL" id="ENU92122.1"/>
    </source>
</evidence>
<evidence type="ECO:0008006" key="3">
    <source>
        <dbReference type="Google" id="ProtNLM"/>
    </source>
</evidence>
<dbReference type="HOGENOM" id="CLU_989125_0_0_6"/>
<dbReference type="InterPro" id="IPR008727">
    <property type="entry name" value="PAAR_motif"/>
</dbReference>
<organism evidence="1 2">
    <name type="scientific">Acinetobacter vivianii</name>
    <dbReference type="NCBI Taxonomy" id="1776742"/>
    <lineage>
        <taxon>Bacteria</taxon>
        <taxon>Pseudomonadati</taxon>
        <taxon>Pseudomonadota</taxon>
        <taxon>Gammaproteobacteria</taxon>
        <taxon>Moraxellales</taxon>
        <taxon>Moraxellaceae</taxon>
        <taxon>Acinetobacter</taxon>
    </lineage>
</organism>
<dbReference type="PATRIC" id="fig|1217712.3.peg.1922"/>
<dbReference type="CDD" id="cd14744">
    <property type="entry name" value="PAAR_CT_2"/>
    <property type="match status" value="1"/>
</dbReference>
<dbReference type="eggNOG" id="COG4104">
    <property type="taxonomic scope" value="Bacteria"/>
</dbReference>
<dbReference type="Proteomes" id="UP000013049">
    <property type="component" value="Unassembled WGS sequence"/>
</dbReference>
<proteinExistence type="predicted"/>
<comment type="caution">
    <text evidence="1">The sequence shown here is derived from an EMBL/GenBank/DDBJ whole genome shotgun (WGS) entry which is preliminary data.</text>
</comment>
<sequence>MATPYIVVGCPTTGGGQVLSGNSMFLIEGIPIACVGDKATCPKHKTVATIISGDPHMQIFGKAAARVNDSLSCGCKLLPKQSLVVQDSGSGTVSSAARQSSSFQPNQQEQTISSLRDDKYENYYIQQEQTEYVKFKTFLFPYDEDKKGFIGMAMQAMSGACTFIVTRKITGNELFVTATLIPPVLKGDATIYPTASIKLSKKGEQIGKVQKLTIGKGFWNTENDKQPVGSCTIQLPSPDLQTIDVHLEVGYEAKLDGGVVVPNPRYTTHKFIINSATRQKA</sequence>
<dbReference type="Gene3D" id="2.60.200.60">
    <property type="match status" value="1"/>
</dbReference>
<name>N8W9Z3_9GAMM</name>
<dbReference type="Pfam" id="PF05488">
    <property type="entry name" value="PAAR_motif"/>
    <property type="match status" value="1"/>
</dbReference>
<evidence type="ECO:0000313" key="2">
    <source>
        <dbReference type="Proteomes" id="UP000013049"/>
    </source>
</evidence>